<dbReference type="Gene3D" id="2.60.120.10">
    <property type="entry name" value="Jelly Rolls"/>
    <property type="match status" value="1"/>
</dbReference>
<reference evidence="3 4" key="1">
    <citation type="submission" date="2024-09" db="EMBL/GenBank/DDBJ databases">
        <authorList>
            <person name="Lee S.D."/>
        </authorList>
    </citation>
    <scope>NUCLEOTIDE SEQUENCE [LARGE SCALE GENOMIC DNA]</scope>
    <source>
        <strain evidence="3 4">N1-1</strain>
    </source>
</reference>
<name>A0ABV6VLY7_9ACTN</name>
<organism evidence="3 4">
    <name type="scientific">Streptacidiphilus alkalitolerans</name>
    <dbReference type="NCBI Taxonomy" id="3342712"/>
    <lineage>
        <taxon>Bacteria</taxon>
        <taxon>Bacillati</taxon>
        <taxon>Actinomycetota</taxon>
        <taxon>Actinomycetes</taxon>
        <taxon>Kitasatosporales</taxon>
        <taxon>Streptomycetaceae</taxon>
        <taxon>Streptacidiphilus</taxon>
    </lineage>
</organism>
<dbReference type="PANTHER" id="PTHR42742">
    <property type="entry name" value="TRANSCRIPTIONAL REPRESSOR MPRA"/>
    <property type="match status" value="1"/>
</dbReference>
<dbReference type="InterPro" id="IPR011051">
    <property type="entry name" value="RmlC_Cupin_sf"/>
</dbReference>
<accession>A0ABV6VLY7</accession>
<gene>
    <name evidence="3" type="ORF">ACEZDG_36120</name>
</gene>
<dbReference type="InterPro" id="IPR051804">
    <property type="entry name" value="Carb_Metab_Reg_Kinase/Isom"/>
</dbReference>
<dbReference type="PIRSF" id="PIRSF026713">
    <property type="entry name" value="PMI_Firm_long_prd"/>
    <property type="match status" value="1"/>
</dbReference>
<keyword evidence="1" id="KW-0479">Metal-binding</keyword>
<dbReference type="InterPro" id="IPR016847">
    <property type="entry name" value="Man6P_Isoase_Firm_lng_prd"/>
</dbReference>
<dbReference type="RefSeq" id="WP_380518871.1">
    <property type="nucleotide sequence ID" value="NZ_JBHEZX010000027.1"/>
</dbReference>
<dbReference type="Proteomes" id="UP001592582">
    <property type="component" value="Unassembled WGS sequence"/>
</dbReference>
<dbReference type="EMBL" id="JBHEZX010000027">
    <property type="protein sequence ID" value="MFC1414701.1"/>
    <property type="molecule type" value="Genomic_DNA"/>
</dbReference>
<evidence type="ECO:0000313" key="4">
    <source>
        <dbReference type="Proteomes" id="UP001592582"/>
    </source>
</evidence>
<dbReference type="GO" id="GO:0016853">
    <property type="term" value="F:isomerase activity"/>
    <property type="evidence" value="ECO:0007669"/>
    <property type="project" value="UniProtKB-KW"/>
</dbReference>
<dbReference type="CDD" id="cd07010">
    <property type="entry name" value="cupin_PMI_type_I_N_bac"/>
    <property type="match status" value="1"/>
</dbReference>
<keyword evidence="4" id="KW-1185">Reference proteome</keyword>
<keyword evidence="3" id="KW-0413">Isomerase</keyword>
<comment type="caution">
    <text evidence="3">The sequence shown here is derived from an EMBL/GenBank/DDBJ whole genome shotgun (WGS) entry which is preliminary data.</text>
</comment>
<evidence type="ECO:0000313" key="3">
    <source>
        <dbReference type="EMBL" id="MFC1414701.1"/>
    </source>
</evidence>
<sequence>MIPSDPDRGDAAVRDSHVYDADPCYLPVGGSTGSGWAAAVATLRPDCAVLAVDGPAIAGWDRIRAGLSEALTALGRPVALLDLRTRFAPWDQILASGGGDALAKDPDFAALETRSLVDFFDELPRPQRTAGSVLIVFGPGAALVEHDVLWYADLPKRYAEAAITDGVGLNLAQPPDRGPGTTRRLFYIDWPVLDRHRDTIADDIALWVDTQAPEDPQWLSGDTLRSTLSALSRRPFRTRPTFNSTPWGGHWGQDTLGYGRERPNTALGYELIAPESGVLIGERGERGEHDADGGRSARAVEVPFQLLVAQHPEQVLGGQVHAAFGTSFPIRFDYLDTLGGGALSVHCHPQADYMKDVFGWPYTQHETYYVMVSQPGRHIYLGLKGDADVEKFHHDAHSAHHQGRPFAMDDHVQSFPADPHQLFLIPAGTPHGSGEGNVVLEVSATPYLYSLRFYDWLRRGRDGSQRPVHVEHAFNNLDTNRTGEHVARDLVQQPRTLRQGPGWHEEVIGSLPEMFFDVRRIVLESEEEVGDDTEGRFHVINVVEGGGVLVRTADGHSHALAYAETLTIPAAVGAYTLRRLGSAPVRIVKALVQ</sequence>
<protein>
    <submittedName>
        <fullName evidence="3">Class I mannose-6-phosphate isomerase</fullName>
    </submittedName>
</protein>
<proteinExistence type="predicted"/>
<keyword evidence="2" id="KW-0862">Zinc</keyword>
<dbReference type="InterPro" id="IPR014710">
    <property type="entry name" value="RmlC-like_jellyroll"/>
</dbReference>
<dbReference type="PANTHER" id="PTHR42742:SF3">
    <property type="entry name" value="FRUCTOKINASE"/>
    <property type="match status" value="1"/>
</dbReference>
<evidence type="ECO:0000256" key="1">
    <source>
        <dbReference type="ARBA" id="ARBA00022723"/>
    </source>
</evidence>
<dbReference type="SUPFAM" id="SSF51182">
    <property type="entry name" value="RmlC-like cupins"/>
    <property type="match status" value="1"/>
</dbReference>
<evidence type="ECO:0000256" key="2">
    <source>
        <dbReference type="ARBA" id="ARBA00022833"/>
    </source>
</evidence>